<evidence type="ECO:0000256" key="1">
    <source>
        <dbReference type="SAM" id="MobiDB-lite"/>
    </source>
</evidence>
<reference evidence="4" key="2">
    <citation type="submission" date="2020-10" db="EMBL/GenBank/DDBJ databases">
        <authorList>
            <person name="Cooper E.A."/>
            <person name="Brenton Z.W."/>
            <person name="Flinn B.S."/>
            <person name="Jenkins J."/>
            <person name="Shu S."/>
            <person name="Flowers D."/>
            <person name="Luo F."/>
            <person name="Wang Y."/>
            <person name="Xia P."/>
            <person name="Barry K."/>
            <person name="Daum C."/>
            <person name="Lipzen A."/>
            <person name="Yoshinaga Y."/>
            <person name="Schmutz J."/>
            <person name="Saski C."/>
            <person name="Vermerris W."/>
            <person name="Kresovich S."/>
        </authorList>
    </citation>
    <scope>NUCLEOTIDE SEQUENCE</scope>
</reference>
<organism evidence="4 5">
    <name type="scientific">Sorghum bicolor</name>
    <name type="common">Sorghum</name>
    <name type="synonym">Sorghum vulgare</name>
    <dbReference type="NCBI Taxonomy" id="4558"/>
    <lineage>
        <taxon>Eukaryota</taxon>
        <taxon>Viridiplantae</taxon>
        <taxon>Streptophyta</taxon>
        <taxon>Embryophyta</taxon>
        <taxon>Tracheophyta</taxon>
        <taxon>Spermatophyta</taxon>
        <taxon>Magnoliopsida</taxon>
        <taxon>Liliopsida</taxon>
        <taxon>Poales</taxon>
        <taxon>Poaceae</taxon>
        <taxon>PACMAD clade</taxon>
        <taxon>Panicoideae</taxon>
        <taxon>Andropogonodae</taxon>
        <taxon>Andropogoneae</taxon>
        <taxon>Sorghinae</taxon>
        <taxon>Sorghum</taxon>
    </lineage>
</organism>
<evidence type="ECO:0000256" key="2">
    <source>
        <dbReference type="SAM" id="Phobius"/>
    </source>
</evidence>
<keyword evidence="2" id="KW-0472">Membrane</keyword>
<name>A0A921QZF2_SORBI</name>
<keyword evidence="2" id="KW-1133">Transmembrane helix</keyword>
<keyword evidence="2" id="KW-0812">Transmembrane</keyword>
<dbReference type="AlphaFoldDB" id="A0A921QZF2"/>
<accession>A0A921QZF2</accession>
<dbReference type="EMBL" id="CM027684">
    <property type="protein sequence ID" value="KAG0529715.1"/>
    <property type="molecule type" value="Genomic_DNA"/>
</dbReference>
<dbReference type="EMBL" id="CM027684">
    <property type="protein sequence ID" value="KAG0529716.1"/>
    <property type="molecule type" value="Genomic_DNA"/>
</dbReference>
<feature type="transmembrane region" description="Helical" evidence="2">
    <location>
        <begin position="89"/>
        <end position="111"/>
    </location>
</feature>
<reference evidence="4" key="1">
    <citation type="journal article" date="2019" name="BMC Genomics">
        <title>A new reference genome for Sorghum bicolor reveals high levels of sequence similarity between sweet and grain genotypes: implications for the genetics of sugar metabolism.</title>
        <authorList>
            <person name="Cooper E.A."/>
            <person name="Brenton Z.W."/>
            <person name="Flinn B.S."/>
            <person name="Jenkins J."/>
            <person name="Shu S."/>
            <person name="Flowers D."/>
            <person name="Luo F."/>
            <person name="Wang Y."/>
            <person name="Xia P."/>
            <person name="Barry K."/>
            <person name="Daum C."/>
            <person name="Lipzen A."/>
            <person name="Yoshinaga Y."/>
            <person name="Schmutz J."/>
            <person name="Saski C."/>
            <person name="Vermerris W."/>
            <person name="Kresovich S."/>
        </authorList>
    </citation>
    <scope>NUCLEOTIDE SEQUENCE</scope>
</reference>
<comment type="caution">
    <text evidence="4">The sequence shown here is derived from an EMBL/GenBank/DDBJ whole genome shotgun (WGS) entry which is preliminary data.</text>
</comment>
<sequence>MVAAPHPVLDSIGDGAQPTSSDARLPRLYQRRCRASISRAPPCPLLIGAWSSHRSIHPNRRLIIADLVDFIDLVAITFLIFYLNQIIFSWIQGILSLSLAAAAIFASLHLLSTVTWN</sequence>
<feature type="transmembrane region" description="Helical" evidence="2">
    <location>
        <begin position="62"/>
        <end position="83"/>
    </location>
</feature>
<evidence type="ECO:0000313" key="4">
    <source>
        <dbReference type="EMBL" id="KAG0529716.1"/>
    </source>
</evidence>
<protein>
    <submittedName>
        <fullName evidence="4">Uncharacterized protein</fullName>
    </submittedName>
</protein>
<feature type="region of interest" description="Disordered" evidence="1">
    <location>
        <begin position="1"/>
        <end position="23"/>
    </location>
</feature>
<proteinExistence type="predicted"/>
<dbReference type="Proteomes" id="UP000807115">
    <property type="component" value="Chromosome 5"/>
</dbReference>
<evidence type="ECO:0000313" key="3">
    <source>
        <dbReference type="EMBL" id="KAG0529715.1"/>
    </source>
</evidence>
<gene>
    <name evidence="3" type="ORF">BDA96_05G121600</name>
    <name evidence="4" type="ORF">BDA96_05G121700</name>
</gene>
<evidence type="ECO:0000313" key="5">
    <source>
        <dbReference type="Proteomes" id="UP000807115"/>
    </source>
</evidence>